<dbReference type="AlphaFoldDB" id="A0A8X6S4B7"/>
<dbReference type="Pfam" id="PF20700">
    <property type="entry name" value="Mutator"/>
    <property type="match status" value="1"/>
</dbReference>
<comment type="caution">
    <text evidence="2">The sequence shown here is derived from an EMBL/GenBank/DDBJ whole genome shotgun (WGS) entry which is preliminary data.</text>
</comment>
<dbReference type="Proteomes" id="UP000887159">
    <property type="component" value="Unassembled WGS sequence"/>
</dbReference>
<accession>A0A8X6S4B7</accession>
<organism evidence="2 3">
    <name type="scientific">Trichonephila clavipes</name>
    <name type="common">Golden silk orbweaver</name>
    <name type="synonym">Nephila clavipes</name>
    <dbReference type="NCBI Taxonomy" id="2585209"/>
    <lineage>
        <taxon>Eukaryota</taxon>
        <taxon>Metazoa</taxon>
        <taxon>Ecdysozoa</taxon>
        <taxon>Arthropoda</taxon>
        <taxon>Chelicerata</taxon>
        <taxon>Arachnida</taxon>
        <taxon>Araneae</taxon>
        <taxon>Araneomorphae</taxon>
        <taxon>Entelegynae</taxon>
        <taxon>Araneoidea</taxon>
        <taxon>Nephilidae</taxon>
        <taxon>Trichonephila</taxon>
    </lineage>
</organism>
<evidence type="ECO:0000313" key="2">
    <source>
        <dbReference type="EMBL" id="GFY06236.1"/>
    </source>
</evidence>
<dbReference type="EMBL" id="BMAU01021258">
    <property type="protein sequence ID" value="GFY06236.1"/>
    <property type="molecule type" value="Genomic_DNA"/>
</dbReference>
<reference evidence="2" key="1">
    <citation type="submission" date="2020-08" db="EMBL/GenBank/DDBJ databases">
        <title>Multicomponent nature underlies the extraordinary mechanical properties of spider dragline silk.</title>
        <authorList>
            <person name="Kono N."/>
            <person name="Nakamura H."/>
            <person name="Mori M."/>
            <person name="Yoshida Y."/>
            <person name="Ohtoshi R."/>
            <person name="Malay A.D."/>
            <person name="Moran D.A.P."/>
            <person name="Tomita M."/>
            <person name="Numata K."/>
            <person name="Arakawa K."/>
        </authorList>
    </citation>
    <scope>NUCLEOTIDE SEQUENCE</scope>
</reference>
<keyword evidence="3" id="KW-1185">Reference proteome</keyword>
<name>A0A8X6S4B7_TRICX</name>
<feature type="domain" description="Mutator-like transposase" evidence="1">
    <location>
        <begin position="57"/>
        <end position="406"/>
    </location>
</feature>
<protein>
    <recommendedName>
        <fullName evidence="1">Mutator-like transposase domain-containing protein</fullName>
    </recommendedName>
</protein>
<proteinExistence type="predicted"/>
<evidence type="ECO:0000259" key="1">
    <source>
        <dbReference type="Pfam" id="PF20700"/>
    </source>
</evidence>
<sequence length="438" mass="48907">MVKSIARKRKRHFYCNKLTNTSKRNSNSAVPECTASCSKLGNESFSTAEEMPGPVFGNRIVDLELIVEAFAQLCCPKCFAEKVELFEDSRYGLCSHFALKCKCCDFFFAFASSKKIVNAPVINTWLVYGMRQIGKSFAGAFKLCSTLNLPRLTKTAYKNQEAKLLKVVQEVAEESMIKAATEIVEKKQNLSSDIVKCGILVDGTWQRRGYTSMNGCVAAISVDTVKVLDIEVMSSYCPTCKRLQTMPRNLEYESSKADHICQCNFTSSSSKMEIVGASRIFVRSEKNRRLQYTQCYGDGDSKAFMSVKDTYGLNSVTKFECIGHVQKRVGSRLRKLKTKTKGLSGKGKLTDNFIDKLQNYYGIAVRSNVGNLNAMQQNVISALYHCASSDKKPMHGQCPIGKESWCYFQRGMANGTKCSTKYAGLSNDVLNKIKPVYL</sequence>
<gene>
    <name evidence="2" type="primary">AVEN_165442_1</name>
    <name evidence="2" type="ORF">TNCV_2680301</name>
</gene>
<dbReference type="InterPro" id="IPR049012">
    <property type="entry name" value="Mutator_transp_dom"/>
</dbReference>
<evidence type="ECO:0000313" key="3">
    <source>
        <dbReference type="Proteomes" id="UP000887159"/>
    </source>
</evidence>